<dbReference type="EMBL" id="FNZR01000001">
    <property type="protein sequence ID" value="SEK18048.1"/>
    <property type="molecule type" value="Genomic_DNA"/>
</dbReference>
<protein>
    <submittedName>
        <fullName evidence="2">Nucleotide-binding universal stress protein, UspA family</fullName>
    </submittedName>
</protein>
<gene>
    <name evidence="2" type="ORF">SAMN05421740_10164</name>
</gene>
<dbReference type="InterPro" id="IPR006016">
    <property type="entry name" value="UspA"/>
</dbReference>
<dbReference type="AlphaFoldDB" id="A0A1H7EW62"/>
<dbReference type="CDD" id="cd00293">
    <property type="entry name" value="USP-like"/>
    <property type="match status" value="1"/>
</dbReference>
<keyword evidence="3" id="KW-1185">Reference proteome</keyword>
<evidence type="ECO:0000313" key="3">
    <source>
        <dbReference type="Proteomes" id="UP000198916"/>
    </source>
</evidence>
<dbReference type="Pfam" id="PF00582">
    <property type="entry name" value="Usp"/>
    <property type="match status" value="1"/>
</dbReference>
<dbReference type="RefSeq" id="WP_090601876.1">
    <property type="nucleotide sequence ID" value="NZ_FNZR01000001.1"/>
</dbReference>
<accession>A0A1H7EW62</accession>
<sequence length="269" mass="30029">MGNILLLTDFSVGANNAAAYALKLAWQLGFDLILLHVKDVGSDGAIANDTLRKFDDLKNSISAMNPGKDYLQPVLMDIIVKGQLKEGIAKVLKEKEIDLVVIGATDGENKTGFLFGKRVREIIDWVSHPILLVPPAASFKKIENVFYVTDIRYASPQVIARLMRLVQLLRANFSVLHVGVSGRPELPADHAQSLFNDFMANIPGQAPRFLIRNEGSNPEMIIRELFVKHGQDVLAVAHREHHFFGHIFMEHPTEEAVIYKEIPMLVMPT</sequence>
<evidence type="ECO:0000259" key="1">
    <source>
        <dbReference type="Pfam" id="PF00582"/>
    </source>
</evidence>
<dbReference type="Gene3D" id="3.40.50.12370">
    <property type="match status" value="1"/>
</dbReference>
<evidence type="ECO:0000313" key="2">
    <source>
        <dbReference type="EMBL" id="SEK18048.1"/>
    </source>
</evidence>
<dbReference type="OrthoDB" id="9788959at2"/>
<proteinExistence type="predicted"/>
<reference evidence="3" key="1">
    <citation type="submission" date="2016-10" db="EMBL/GenBank/DDBJ databases">
        <authorList>
            <person name="Varghese N."/>
            <person name="Submissions S."/>
        </authorList>
    </citation>
    <scope>NUCLEOTIDE SEQUENCE [LARGE SCALE GENOMIC DNA]</scope>
    <source>
        <strain evidence="3">Jip14</strain>
    </source>
</reference>
<dbReference type="STRING" id="332977.SAMN05421740_10164"/>
<organism evidence="2 3">
    <name type="scientific">Parapedobacter koreensis</name>
    <dbReference type="NCBI Taxonomy" id="332977"/>
    <lineage>
        <taxon>Bacteria</taxon>
        <taxon>Pseudomonadati</taxon>
        <taxon>Bacteroidota</taxon>
        <taxon>Sphingobacteriia</taxon>
        <taxon>Sphingobacteriales</taxon>
        <taxon>Sphingobacteriaceae</taxon>
        <taxon>Parapedobacter</taxon>
    </lineage>
</organism>
<name>A0A1H7EW62_9SPHI</name>
<dbReference type="Proteomes" id="UP000198916">
    <property type="component" value="Unassembled WGS sequence"/>
</dbReference>
<feature type="domain" description="UspA" evidence="1">
    <location>
        <begin position="2"/>
        <end position="134"/>
    </location>
</feature>
<dbReference type="SUPFAM" id="SSF52402">
    <property type="entry name" value="Adenine nucleotide alpha hydrolases-like"/>
    <property type="match status" value="2"/>
</dbReference>